<dbReference type="InterPro" id="IPR010971">
    <property type="entry name" value="UbiH/COQ6"/>
</dbReference>
<evidence type="ECO:0000256" key="1">
    <source>
        <dbReference type="ARBA" id="ARBA00001974"/>
    </source>
</evidence>
<dbReference type="GO" id="GO:0006744">
    <property type="term" value="P:ubiquinone biosynthetic process"/>
    <property type="evidence" value="ECO:0007669"/>
    <property type="project" value="UniProtKB-UniPathway"/>
</dbReference>
<evidence type="ECO:0000259" key="8">
    <source>
        <dbReference type="Pfam" id="PF01494"/>
    </source>
</evidence>
<dbReference type="InterPro" id="IPR036188">
    <property type="entry name" value="FAD/NAD-bd_sf"/>
</dbReference>
<protein>
    <submittedName>
        <fullName evidence="9">2-octaprenyl-6-methoxyphenyl hydroxylase</fullName>
    </submittedName>
</protein>
<dbReference type="GO" id="GO:0016705">
    <property type="term" value="F:oxidoreductase activity, acting on paired donors, with incorporation or reduction of molecular oxygen"/>
    <property type="evidence" value="ECO:0007669"/>
    <property type="project" value="InterPro"/>
</dbReference>
<name>A0A512J135_9HYPH</name>
<evidence type="ECO:0000313" key="10">
    <source>
        <dbReference type="EMBL" id="GLS64999.1"/>
    </source>
</evidence>
<reference evidence="10" key="1">
    <citation type="journal article" date="2014" name="Int. J. Syst. Evol. Microbiol.">
        <title>Complete genome of a new Firmicutes species belonging to the dominant human colonic microbiota ('Ruminococcus bicirculans') reveals two chromosomes and a selective capacity to utilize plant glucans.</title>
        <authorList>
            <consortium name="NISC Comparative Sequencing Program"/>
            <person name="Wegmann U."/>
            <person name="Louis P."/>
            <person name="Goesmann A."/>
            <person name="Henrissat B."/>
            <person name="Duncan S.H."/>
            <person name="Flint H.J."/>
        </authorList>
    </citation>
    <scope>NUCLEOTIDE SEQUENCE</scope>
    <source>
        <strain evidence="10">NBRC 107715</strain>
    </source>
</reference>
<evidence type="ECO:0000256" key="5">
    <source>
        <dbReference type="ARBA" id="ARBA00022827"/>
    </source>
</evidence>
<evidence type="ECO:0000256" key="6">
    <source>
        <dbReference type="ARBA" id="ARBA00023002"/>
    </source>
</evidence>
<comment type="similarity">
    <text evidence="3">Belongs to the UbiH/COQ6 family.</text>
</comment>
<dbReference type="RefSeq" id="WP_238179733.1">
    <property type="nucleotide sequence ID" value="NZ_BJZU01000027.1"/>
</dbReference>
<dbReference type="AlphaFoldDB" id="A0A512J135"/>
<evidence type="ECO:0000313" key="11">
    <source>
        <dbReference type="Proteomes" id="UP000321960"/>
    </source>
</evidence>
<sequence>MPDSQPASPPPPEARTFAVAVVGAGAAGLSAALALARAGIDTALVGRHAPVADGRTVALLDGSVRFLDALGAWDALRAHAAPLAELHIVDDTGSLFRPPPARFRADEIGLPAFGWNVESARLVEGLRAEARRAPNLTLIERDAAGFEAGEATARLSLEDGGRLDARLVVAADGGRSRLRAASGLRVRDWSYPQGAVTTLLAHARPHRDVSTEFHTRQGPFTLVPLPGGQRSSLVWVTGEMAARRLSDLDDASLALAVERQAQGLLGAMRIDGPRGLVPMRGLSVATPVAHRLALIGEAAHVFPPIGAQGLNLGLRDAAALRDAVLAAARDGRDPGARGALAGFARARRLDAGLRTAAVDALNRSLLTAFLPVDALRGAGLLAMTTIGPLRRAVMREGVLPRLNAPELMRARRDAQR</sequence>
<dbReference type="NCBIfam" id="TIGR01988">
    <property type="entry name" value="Ubi-OHases"/>
    <property type="match status" value="1"/>
</dbReference>
<dbReference type="UniPathway" id="UPA00232"/>
<comment type="caution">
    <text evidence="9">The sequence shown here is derived from an EMBL/GenBank/DDBJ whole genome shotgun (WGS) entry which is preliminary data.</text>
</comment>
<dbReference type="InterPro" id="IPR051205">
    <property type="entry name" value="UbiH/COQ6_monooxygenase"/>
</dbReference>
<dbReference type="Proteomes" id="UP000321960">
    <property type="component" value="Unassembled WGS sequence"/>
</dbReference>
<reference evidence="9 11" key="3">
    <citation type="submission" date="2019-07" db="EMBL/GenBank/DDBJ databases">
        <title>Whole genome shotgun sequence of Methylobacterium oxalidis NBRC 107715.</title>
        <authorList>
            <person name="Hosoyama A."/>
            <person name="Uohara A."/>
            <person name="Ohji S."/>
            <person name="Ichikawa N."/>
        </authorList>
    </citation>
    <scope>NUCLEOTIDE SEQUENCE [LARGE SCALE GENOMIC DNA]</scope>
    <source>
        <strain evidence="9 11">NBRC 107715</strain>
    </source>
</reference>
<keyword evidence="7" id="KW-0503">Monooxygenase</keyword>
<dbReference type="SUPFAM" id="SSF51905">
    <property type="entry name" value="FAD/NAD(P)-binding domain"/>
    <property type="match status" value="1"/>
</dbReference>
<reference evidence="12" key="2">
    <citation type="journal article" date="2019" name="Int. J. Syst. Evol. Microbiol.">
        <title>The Global Catalogue of Microorganisms (GCM) 10K type strain sequencing project: providing services to taxonomists for standard genome sequencing and annotation.</title>
        <authorList>
            <consortium name="The Broad Institute Genomics Platform"/>
            <consortium name="The Broad Institute Genome Sequencing Center for Infectious Disease"/>
            <person name="Wu L."/>
            <person name="Ma J."/>
        </authorList>
    </citation>
    <scope>NUCLEOTIDE SEQUENCE [LARGE SCALE GENOMIC DNA]</scope>
    <source>
        <strain evidence="12">NBRC 107715</strain>
    </source>
</reference>
<comment type="pathway">
    <text evidence="2">Cofactor biosynthesis; ubiquinone biosynthesis.</text>
</comment>
<evidence type="ECO:0000256" key="7">
    <source>
        <dbReference type="ARBA" id="ARBA00023033"/>
    </source>
</evidence>
<keyword evidence="4" id="KW-0285">Flavoprotein</keyword>
<dbReference type="Proteomes" id="UP001156856">
    <property type="component" value="Unassembled WGS sequence"/>
</dbReference>
<evidence type="ECO:0000256" key="4">
    <source>
        <dbReference type="ARBA" id="ARBA00022630"/>
    </source>
</evidence>
<dbReference type="InterPro" id="IPR002938">
    <property type="entry name" value="FAD-bd"/>
</dbReference>
<reference evidence="10" key="4">
    <citation type="submission" date="2023-01" db="EMBL/GenBank/DDBJ databases">
        <title>Draft genome sequence of Methylobacterium oxalidis strain NBRC 107715.</title>
        <authorList>
            <person name="Sun Q."/>
            <person name="Mori K."/>
        </authorList>
    </citation>
    <scope>NUCLEOTIDE SEQUENCE</scope>
    <source>
        <strain evidence="10">NBRC 107715</strain>
    </source>
</reference>
<dbReference type="Gene3D" id="3.50.50.60">
    <property type="entry name" value="FAD/NAD(P)-binding domain"/>
    <property type="match status" value="2"/>
</dbReference>
<accession>A0A512J135</accession>
<keyword evidence="6" id="KW-0560">Oxidoreductase</keyword>
<proteinExistence type="inferred from homology"/>
<evidence type="ECO:0000256" key="3">
    <source>
        <dbReference type="ARBA" id="ARBA00005349"/>
    </source>
</evidence>
<dbReference type="PANTHER" id="PTHR43876">
    <property type="entry name" value="UBIQUINONE BIOSYNTHESIS MONOOXYGENASE COQ6, MITOCHONDRIAL"/>
    <property type="match status" value="1"/>
</dbReference>
<gene>
    <name evidence="10" type="ORF">GCM10007888_33800</name>
    <name evidence="9" type="ORF">MOX02_17100</name>
</gene>
<dbReference type="PRINTS" id="PR00420">
    <property type="entry name" value="RNGMNOXGNASE"/>
</dbReference>
<organism evidence="9 11">
    <name type="scientific">Methylobacterium oxalidis</name>
    <dbReference type="NCBI Taxonomy" id="944322"/>
    <lineage>
        <taxon>Bacteria</taxon>
        <taxon>Pseudomonadati</taxon>
        <taxon>Pseudomonadota</taxon>
        <taxon>Alphaproteobacteria</taxon>
        <taxon>Hyphomicrobiales</taxon>
        <taxon>Methylobacteriaceae</taxon>
        <taxon>Methylobacterium</taxon>
    </lineage>
</organism>
<dbReference type="EMBL" id="BJZU01000027">
    <property type="protein sequence ID" value="GEP03672.1"/>
    <property type="molecule type" value="Genomic_DNA"/>
</dbReference>
<dbReference type="GO" id="GO:0004497">
    <property type="term" value="F:monooxygenase activity"/>
    <property type="evidence" value="ECO:0007669"/>
    <property type="project" value="UniProtKB-KW"/>
</dbReference>
<dbReference type="PANTHER" id="PTHR43876:SF7">
    <property type="entry name" value="UBIQUINONE BIOSYNTHESIS MONOOXYGENASE COQ6, MITOCHONDRIAL"/>
    <property type="match status" value="1"/>
</dbReference>
<evidence type="ECO:0000256" key="2">
    <source>
        <dbReference type="ARBA" id="ARBA00004749"/>
    </source>
</evidence>
<feature type="domain" description="FAD-binding" evidence="8">
    <location>
        <begin position="18"/>
        <end position="329"/>
    </location>
</feature>
<dbReference type="EMBL" id="BSPK01000058">
    <property type="protein sequence ID" value="GLS64999.1"/>
    <property type="molecule type" value="Genomic_DNA"/>
</dbReference>
<dbReference type="GO" id="GO:0071949">
    <property type="term" value="F:FAD binding"/>
    <property type="evidence" value="ECO:0007669"/>
    <property type="project" value="InterPro"/>
</dbReference>
<keyword evidence="5" id="KW-0274">FAD</keyword>
<dbReference type="Pfam" id="PF01494">
    <property type="entry name" value="FAD_binding_3"/>
    <property type="match status" value="1"/>
</dbReference>
<evidence type="ECO:0000313" key="12">
    <source>
        <dbReference type="Proteomes" id="UP001156856"/>
    </source>
</evidence>
<comment type="cofactor">
    <cofactor evidence="1">
        <name>FAD</name>
        <dbReference type="ChEBI" id="CHEBI:57692"/>
    </cofactor>
</comment>
<keyword evidence="12" id="KW-1185">Reference proteome</keyword>
<evidence type="ECO:0000313" key="9">
    <source>
        <dbReference type="EMBL" id="GEP03672.1"/>
    </source>
</evidence>